<dbReference type="InterPro" id="IPR024134">
    <property type="entry name" value="SOD_Cu/Zn_/chaperone"/>
</dbReference>
<accession>A0A0C3BF15</accession>
<dbReference type="FunFam" id="2.60.40.200:FF:000001">
    <property type="entry name" value="Superoxide dismutase [Cu-Zn]"/>
    <property type="match status" value="1"/>
</dbReference>
<organism evidence="9 10">
    <name type="scientific">Serendipita vermifera MAFF 305830</name>
    <dbReference type="NCBI Taxonomy" id="933852"/>
    <lineage>
        <taxon>Eukaryota</taxon>
        <taxon>Fungi</taxon>
        <taxon>Dikarya</taxon>
        <taxon>Basidiomycota</taxon>
        <taxon>Agaricomycotina</taxon>
        <taxon>Agaricomycetes</taxon>
        <taxon>Sebacinales</taxon>
        <taxon>Serendipitaceae</taxon>
        <taxon>Serendipita</taxon>
    </lineage>
</organism>
<sequence length="165" mass="17023">MYETDMLDQATATLHPDADPNVNGTLHFVQDTSSGTVKITGEIHGLVPNALRGFHVHEFGDISSGCASTGSHYNPTNSTHGAPTDTVRHVGDLGNVQSDENGVAVLDFEDSVISLQGAWNIVGRAMVVHVGTDDLGRGGNENSTTTGNSGARAACGVIGLAKPTA</sequence>
<dbReference type="Gene3D" id="2.60.40.200">
    <property type="entry name" value="Superoxide dismutase, copper/zinc binding domain"/>
    <property type="match status" value="1"/>
</dbReference>
<evidence type="ECO:0000259" key="8">
    <source>
        <dbReference type="Pfam" id="PF00080"/>
    </source>
</evidence>
<evidence type="ECO:0000256" key="6">
    <source>
        <dbReference type="ARBA" id="ARBA00023008"/>
    </source>
</evidence>
<dbReference type="PRINTS" id="PR00068">
    <property type="entry name" value="CUZNDISMTASE"/>
</dbReference>
<dbReference type="PROSITE" id="PS00087">
    <property type="entry name" value="SOD_CU_ZN_1"/>
    <property type="match status" value="1"/>
</dbReference>
<keyword evidence="5 7" id="KW-0560">Oxidoreductase</keyword>
<dbReference type="AlphaFoldDB" id="A0A0C3BF15"/>
<evidence type="ECO:0000256" key="5">
    <source>
        <dbReference type="ARBA" id="ARBA00023002"/>
    </source>
</evidence>
<keyword evidence="2 7" id="KW-0479">Metal-binding</keyword>
<evidence type="ECO:0000256" key="3">
    <source>
        <dbReference type="ARBA" id="ARBA00022833"/>
    </source>
</evidence>
<keyword evidence="3 7" id="KW-0862">Zinc</keyword>
<comment type="function">
    <text evidence="7">Destroys radicals which are normally produced within the cells and which are toxic to biological systems.</text>
</comment>
<keyword evidence="10" id="KW-1185">Reference proteome</keyword>
<comment type="catalytic activity">
    <reaction evidence="7">
        <text>2 superoxide + 2 H(+) = H2O2 + O2</text>
        <dbReference type="Rhea" id="RHEA:20696"/>
        <dbReference type="ChEBI" id="CHEBI:15378"/>
        <dbReference type="ChEBI" id="CHEBI:15379"/>
        <dbReference type="ChEBI" id="CHEBI:16240"/>
        <dbReference type="ChEBI" id="CHEBI:18421"/>
        <dbReference type="EC" id="1.15.1.1"/>
    </reaction>
</comment>
<reference evidence="9 10" key="1">
    <citation type="submission" date="2014-04" db="EMBL/GenBank/DDBJ databases">
        <authorList>
            <consortium name="DOE Joint Genome Institute"/>
            <person name="Kuo A."/>
            <person name="Zuccaro A."/>
            <person name="Kohler A."/>
            <person name="Nagy L.G."/>
            <person name="Floudas D."/>
            <person name="Copeland A."/>
            <person name="Barry K.W."/>
            <person name="Cichocki N."/>
            <person name="Veneault-Fourrey C."/>
            <person name="LaButti K."/>
            <person name="Lindquist E.A."/>
            <person name="Lipzen A."/>
            <person name="Lundell T."/>
            <person name="Morin E."/>
            <person name="Murat C."/>
            <person name="Sun H."/>
            <person name="Tunlid A."/>
            <person name="Henrissat B."/>
            <person name="Grigoriev I.V."/>
            <person name="Hibbett D.S."/>
            <person name="Martin F."/>
            <person name="Nordberg H.P."/>
            <person name="Cantor M.N."/>
            <person name="Hua S.X."/>
        </authorList>
    </citation>
    <scope>NUCLEOTIDE SEQUENCE [LARGE SCALE GENOMIC DNA]</scope>
    <source>
        <strain evidence="9 10">MAFF 305830</strain>
    </source>
</reference>
<evidence type="ECO:0000256" key="4">
    <source>
        <dbReference type="ARBA" id="ARBA00022862"/>
    </source>
</evidence>
<evidence type="ECO:0000256" key="7">
    <source>
        <dbReference type="RuleBase" id="RU000393"/>
    </source>
</evidence>
<dbReference type="InterPro" id="IPR001424">
    <property type="entry name" value="SOD_Cu_Zn_dom"/>
</dbReference>
<keyword evidence="6 7" id="KW-0186">Copper</keyword>
<gene>
    <name evidence="9" type="ORF">M408DRAFT_15679</name>
</gene>
<evidence type="ECO:0000256" key="1">
    <source>
        <dbReference type="ARBA" id="ARBA00010457"/>
    </source>
</evidence>
<dbReference type="EC" id="1.15.1.1" evidence="7"/>
<feature type="domain" description="Superoxide dismutase copper/zinc binding" evidence="8">
    <location>
        <begin position="22"/>
        <end position="158"/>
    </location>
</feature>
<dbReference type="HOGENOM" id="CLU_056632_4_1_1"/>
<comment type="cofactor">
    <cofactor evidence="7">
        <name>Zn(2+)</name>
        <dbReference type="ChEBI" id="CHEBI:29105"/>
    </cofactor>
    <text evidence="7">Binds 1 zinc ion per subunit.</text>
</comment>
<dbReference type="EMBL" id="KN824286">
    <property type="protein sequence ID" value="KIM30046.1"/>
    <property type="molecule type" value="Genomic_DNA"/>
</dbReference>
<dbReference type="PANTHER" id="PTHR10003">
    <property type="entry name" value="SUPEROXIDE DISMUTASE CU-ZN -RELATED"/>
    <property type="match status" value="1"/>
</dbReference>
<dbReference type="SUPFAM" id="SSF49329">
    <property type="entry name" value="Cu,Zn superoxide dismutase-like"/>
    <property type="match status" value="1"/>
</dbReference>
<comment type="similarity">
    <text evidence="1 7">Belongs to the Cu-Zn superoxide dismutase family.</text>
</comment>
<dbReference type="STRING" id="933852.A0A0C3BF15"/>
<evidence type="ECO:0000256" key="2">
    <source>
        <dbReference type="ARBA" id="ARBA00022723"/>
    </source>
</evidence>
<dbReference type="CDD" id="cd00305">
    <property type="entry name" value="Cu-Zn_Superoxide_Dismutase"/>
    <property type="match status" value="1"/>
</dbReference>
<evidence type="ECO:0000313" key="9">
    <source>
        <dbReference type="EMBL" id="KIM30046.1"/>
    </source>
</evidence>
<keyword evidence="4" id="KW-0049">Antioxidant</keyword>
<dbReference type="GO" id="GO:0004784">
    <property type="term" value="F:superoxide dismutase activity"/>
    <property type="evidence" value="ECO:0007669"/>
    <property type="project" value="UniProtKB-EC"/>
</dbReference>
<dbReference type="Pfam" id="PF00080">
    <property type="entry name" value="Sod_Cu"/>
    <property type="match status" value="1"/>
</dbReference>
<reference evidence="10" key="2">
    <citation type="submission" date="2015-01" db="EMBL/GenBank/DDBJ databases">
        <title>Evolutionary Origins and Diversification of the Mycorrhizal Mutualists.</title>
        <authorList>
            <consortium name="DOE Joint Genome Institute"/>
            <consortium name="Mycorrhizal Genomics Consortium"/>
            <person name="Kohler A."/>
            <person name="Kuo A."/>
            <person name="Nagy L.G."/>
            <person name="Floudas D."/>
            <person name="Copeland A."/>
            <person name="Barry K.W."/>
            <person name="Cichocki N."/>
            <person name="Veneault-Fourrey C."/>
            <person name="LaButti K."/>
            <person name="Lindquist E.A."/>
            <person name="Lipzen A."/>
            <person name="Lundell T."/>
            <person name="Morin E."/>
            <person name="Murat C."/>
            <person name="Riley R."/>
            <person name="Ohm R."/>
            <person name="Sun H."/>
            <person name="Tunlid A."/>
            <person name="Henrissat B."/>
            <person name="Grigoriev I.V."/>
            <person name="Hibbett D.S."/>
            <person name="Martin F."/>
        </authorList>
    </citation>
    <scope>NUCLEOTIDE SEQUENCE [LARGE SCALE GENOMIC DNA]</scope>
    <source>
        <strain evidence="10">MAFF 305830</strain>
    </source>
</reference>
<dbReference type="OrthoDB" id="2015551at2759"/>
<dbReference type="GO" id="GO:0005507">
    <property type="term" value="F:copper ion binding"/>
    <property type="evidence" value="ECO:0007669"/>
    <property type="project" value="InterPro"/>
</dbReference>
<dbReference type="PROSITE" id="PS00332">
    <property type="entry name" value="SOD_CU_ZN_2"/>
    <property type="match status" value="1"/>
</dbReference>
<comment type="cofactor">
    <cofactor evidence="7">
        <name>Cu cation</name>
        <dbReference type="ChEBI" id="CHEBI:23378"/>
    </cofactor>
    <text evidence="7">Binds 1 copper ion per subunit.</text>
</comment>
<proteinExistence type="inferred from homology"/>
<protein>
    <recommendedName>
        <fullName evidence="7">Superoxide dismutase [Cu-Zn]</fullName>
        <ecNumber evidence="7">1.15.1.1</ecNumber>
    </recommendedName>
</protein>
<dbReference type="InterPro" id="IPR036423">
    <property type="entry name" value="SOD-like_Cu/Zn_dom_sf"/>
</dbReference>
<dbReference type="InterPro" id="IPR018152">
    <property type="entry name" value="SOD_Cu/Zn_BS"/>
</dbReference>
<dbReference type="Proteomes" id="UP000054097">
    <property type="component" value="Unassembled WGS sequence"/>
</dbReference>
<name>A0A0C3BF15_SERVB</name>
<evidence type="ECO:0000313" key="10">
    <source>
        <dbReference type="Proteomes" id="UP000054097"/>
    </source>
</evidence>